<reference evidence="1" key="2">
    <citation type="submission" date="2020-05" db="UniProtKB">
        <authorList>
            <consortium name="EnsemblMetazoa"/>
        </authorList>
    </citation>
    <scope>IDENTIFICATION</scope>
    <source>
        <strain evidence="1">CM1001059</strain>
    </source>
</reference>
<reference evidence="2" key="1">
    <citation type="submission" date="2014-01" db="EMBL/GenBank/DDBJ databases">
        <title>The Genome Sequence of Anopheles melas CM1001059_A (V2).</title>
        <authorList>
            <consortium name="The Broad Institute Genomics Platform"/>
            <person name="Neafsey D.E."/>
            <person name="Besansky N."/>
            <person name="Howell P."/>
            <person name="Walton C."/>
            <person name="Young S.K."/>
            <person name="Zeng Q."/>
            <person name="Gargeya S."/>
            <person name="Fitzgerald M."/>
            <person name="Haas B."/>
            <person name="Abouelleil A."/>
            <person name="Allen A.W."/>
            <person name="Alvarado L."/>
            <person name="Arachchi H.M."/>
            <person name="Berlin A.M."/>
            <person name="Chapman S.B."/>
            <person name="Gainer-Dewar J."/>
            <person name="Goldberg J."/>
            <person name="Griggs A."/>
            <person name="Gujja S."/>
            <person name="Hansen M."/>
            <person name="Howarth C."/>
            <person name="Imamovic A."/>
            <person name="Ireland A."/>
            <person name="Larimer J."/>
            <person name="McCowan C."/>
            <person name="Murphy C."/>
            <person name="Pearson M."/>
            <person name="Poon T.W."/>
            <person name="Priest M."/>
            <person name="Roberts A."/>
            <person name="Saif S."/>
            <person name="Shea T."/>
            <person name="Sisk P."/>
            <person name="Sykes S."/>
            <person name="Wortman J."/>
            <person name="Nusbaum C."/>
            <person name="Birren B."/>
        </authorList>
    </citation>
    <scope>NUCLEOTIDE SEQUENCE [LARGE SCALE GENOMIC DNA]</scope>
    <source>
        <strain evidence="2">CM1001059</strain>
    </source>
</reference>
<evidence type="ECO:0000313" key="2">
    <source>
        <dbReference type="Proteomes" id="UP000075902"/>
    </source>
</evidence>
<evidence type="ECO:0000313" key="1">
    <source>
        <dbReference type="EnsemblMetazoa" id="AMEC009900-PA"/>
    </source>
</evidence>
<protein>
    <submittedName>
        <fullName evidence="1">Uncharacterized protein</fullName>
    </submittedName>
</protein>
<dbReference type="Proteomes" id="UP000075902">
    <property type="component" value="Unassembled WGS sequence"/>
</dbReference>
<accession>A0A182TX52</accession>
<keyword evidence="2" id="KW-1185">Reference proteome</keyword>
<dbReference type="AlphaFoldDB" id="A0A182TX52"/>
<proteinExistence type="predicted"/>
<dbReference type="EnsemblMetazoa" id="AMEC009900-RA">
    <property type="protein sequence ID" value="AMEC009900-PA"/>
    <property type="gene ID" value="AMEC009900"/>
</dbReference>
<organism evidence="1 2">
    <name type="scientific">Anopheles melas</name>
    <dbReference type="NCBI Taxonomy" id="34690"/>
    <lineage>
        <taxon>Eukaryota</taxon>
        <taxon>Metazoa</taxon>
        <taxon>Ecdysozoa</taxon>
        <taxon>Arthropoda</taxon>
        <taxon>Hexapoda</taxon>
        <taxon>Insecta</taxon>
        <taxon>Pterygota</taxon>
        <taxon>Neoptera</taxon>
        <taxon>Endopterygota</taxon>
        <taxon>Diptera</taxon>
        <taxon>Nematocera</taxon>
        <taxon>Culicoidea</taxon>
        <taxon>Culicidae</taxon>
        <taxon>Anophelinae</taxon>
        <taxon>Anopheles</taxon>
    </lineage>
</organism>
<name>A0A182TX52_9DIPT</name>
<sequence>MQAPPVEPSLLTLDSTVQLVQTVGKLGGEDLGGSVREDDPVAHTIGDIVHEVLAVGGIDVPVATVRHIIRTLYLVLELIVHCLHMVTVIEFPWKDEERSSLKHPKNKLTQERS</sequence>
<dbReference type="VEuPathDB" id="VectorBase:AMEC009900"/>